<evidence type="ECO:0000313" key="3">
    <source>
        <dbReference type="Proteomes" id="UP001500102"/>
    </source>
</evidence>
<dbReference type="Proteomes" id="UP001500102">
    <property type="component" value="Unassembled WGS sequence"/>
</dbReference>
<name>A0ABN2ZNF3_9MICC</name>
<organism evidence="2 3">
    <name type="scientific">Arthrobacter humicola</name>
    <dbReference type="NCBI Taxonomy" id="409291"/>
    <lineage>
        <taxon>Bacteria</taxon>
        <taxon>Bacillati</taxon>
        <taxon>Actinomycetota</taxon>
        <taxon>Actinomycetes</taxon>
        <taxon>Micrococcales</taxon>
        <taxon>Micrococcaceae</taxon>
        <taxon>Arthrobacter</taxon>
    </lineage>
</organism>
<proteinExistence type="predicted"/>
<gene>
    <name evidence="2" type="ORF">GCM10009825_36910</name>
</gene>
<accession>A0ABN2ZNF3</accession>
<sequence>MRAGAPPAKKPGGTLSNDLAMAGFSGDASRAAATEPSGGNDDVVPSWDRVIPPASAVATRVAYCRDHWPPL</sequence>
<dbReference type="EMBL" id="BAAAQB010000041">
    <property type="protein sequence ID" value="GAA2144902.1"/>
    <property type="molecule type" value="Genomic_DNA"/>
</dbReference>
<comment type="caution">
    <text evidence="2">The sequence shown here is derived from an EMBL/GenBank/DDBJ whole genome shotgun (WGS) entry which is preliminary data.</text>
</comment>
<feature type="region of interest" description="Disordered" evidence="1">
    <location>
        <begin position="1"/>
        <end position="46"/>
    </location>
</feature>
<evidence type="ECO:0000256" key="1">
    <source>
        <dbReference type="SAM" id="MobiDB-lite"/>
    </source>
</evidence>
<reference evidence="2 3" key="1">
    <citation type="journal article" date="2019" name="Int. J. Syst. Evol. Microbiol.">
        <title>The Global Catalogue of Microorganisms (GCM) 10K type strain sequencing project: providing services to taxonomists for standard genome sequencing and annotation.</title>
        <authorList>
            <consortium name="The Broad Institute Genomics Platform"/>
            <consortium name="The Broad Institute Genome Sequencing Center for Infectious Disease"/>
            <person name="Wu L."/>
            <person name="Ma J."/>
        </authorList>
    </citation>
    <scope>NUCLEOTIDE SEQUENCE [LARGE SCALE GENOMIC DNA]</scope>
    <source>
        <strain evidence="2 3">JCM 15921</strain>
    </source>
</reference>
<evidence type="ECO:0000313" key="2">
    <source>
        <dbReference type="EMBL" id="GAA2144902.1"/>
    </source>
</evidence>
<keyword evidence="3" id="KW-1185">Reference proteome</keyword>
<protein>
    <submittedName>
        <fullName evidence="2">Uncharacterized protein</fullName>
    </submittedName>
</protein>